<reference evidence="5" key="2">
    <citation type="submission" date="2023-05" db="EMBL/GenBank/DDBJ databases">
        <authorList>
            <person name="Schelkunov M.I."/>
        </authorList>
    </citation>
    <scope>NUCLEOTIDE SEQUENCE</scope>
    <source>
        <strain evidence="5">Hsosn_3</strain>
        <tissue evidence="5">Leaf</tissue>
    </source>
</reference>
<dbReference type="GO" id="GO:0000145">
    <property type="term" value="C:exocyst"/>
    <property type="evidence" value="ECO:0007669"/>
    <property type="project" value="InterPro"/>
</dbReference>
<dbReference type="AlphaFoldDB" id="A0AAD8IC35"/>
<dbReference type="GO" id="GO:0006887">
    <property type="term" value="P:exocytosis"/>
    <property type="evidence" value="ECO:0007669"/>
    <property type="project" value="UniProtKB-KW"/>
</dbReference>
<comment type="similarity">
    <text evidence="1 3">Belongs to the EXO70 family.</text>
</comment>
<dbReference type="Pfam" id="PF03081">
    <property type="entry name" value="Exo70_C"/>
    <property type="match status" value="1"/>
</dbReference>
<reference evidence="5" key="1">
    <citation type="submission" date="2023-02" db="EMBL/GenBank/DDBJ databases">
        <title>Genome of toxic invasive species Heracleum sosnowskyi carries increased number of genes despite the absence of recent whole-genome duplications.</title>
        <authorList>
            <person name="Schelkunov M."/>
            <person name="Shtratnikova V."/>
            <person name="Makarenko M."/>
            <person name="Klepikova A."/>
            <person name="Omelchenko D."/>
            <person name="Novikova G."/>
            <person name="Obukhova E."/>
            <person name="Bogdanov V."/>
            <person name="Penin A."/>
            <person name="Logacheva M."/>
        </authorList>
    </citation>
    <scope>NUCLEOTIDE SEQUENCE</scope>
    <source>
        <strain evidence="5">Hsosn_3</strain>
        <tissue evidence="5">Leaf</tissue>
    </source>
</reference>
<dbReference type="PANTHER" id="PTHR12542">
    <property type="entry name" value="EXOCYST COMPLEX PROTEIN EXO70"/>
    <property type="match status" value="1"/>
</dbReference>
<dbReference type="InterPro" id="IPR016159">
    <property type="entry name" value="Cullin_repeat-like_dom_sf"/>
</dbReference>
<evidence type="ECO:0000256" key="1">
    <source>
        <dbReference type="ARBA" id="ARBA00006756"/>
    </source>
</evidence>
<dbReference type="EMBL" id="JAUIZM010000005">
    <property type="protein sequence ID" value="KAK1382805.1"/>
    <property type="molecule type" value="Genomic_DNA"/>
</dbReference>
<keyword evidence="3" id="KW-0268">Exocytosis</keyword>
<evidence type="ECO:0000259" key="4">
    <source>
        <dbReference type="Pfam" id="PF03081"/>
    </source>
</evidence>
<comment type="function">
    <text evidence="3">Component of the exocyst complex.</text>
</comment>
<evidence type="ECO:0000313" key="5">
    <source>
        <dbReference type="EMBL" id="KAK1382805.1"/>
    </source>
</evidence>
<keyword evidence="2 3" id="KW-0813">Transport</keyword>
<dbReference type="GO" id="GO:0015031">
    <property type="term" value="P:protein transport"/>
    <property type="evidence" value="ECO:0007669"/>
    <property type="project" value="UniProtKB-KW"/>
</dbReference>
<dbReference type="Gene3D" id="1.20.1280.170">
    <property type="entry name" value="Exocyst complex component Exo70"/>
    <property type="match status" value="1"/>
</dbReference>
<keyword evidence="6" id="KW-1185">Reference proteome</keyword>
<name>A0AAD8IC35_9APIA</name>
<organism evidence="5 6">
    <name type="scientific">Heracleum sosnowskyi</name>
    <dbReference type="NCBI Taxonomy" id="360622"/>
    <lineage>
        <taxon>Eukaryota</taxon>
        <taxon>Viridiplantae</taxon>
        <taxon>Streptophyta</taxon>
        <taxon>Embryophyta</taxon>
        <taxon>Tracheophyta</taxon>
        <taxon>Spermatophyta</taxon>
        <taxon>Magnoliopsida</taxon>
        <taxon>eudicotyledons</taxon>
        <taxon>Gunneridae</taxon>
        <taxon>Pentapetalae</taxon>
        <taxon>asterids</taxon>
        <taxon>campanulids</taxon>
        <taxon>Apiales</taxon>
        <taxon>Apiaceae</taxon>
        <taxon>Apioideae</taxon>
        <taxon>apioid superclade</taxon>
        <taxon>Tordylieae</taxon>
        <taxon>Tordyliinae</taxon>
        <taxon>Heracleum</taxon>
    </lineage>
</organism>
<dbReference type="Proteomes" id="UP001237642">
    <property type="component" value="Unassembled WGS sequence"/>
</dbReference>
<sequence length="711" mass="81240">MTTAVELDRLIAARDILRNGIEKSRDMACAVNETGCRLEEMKQRLPALEDSIKTIARKCEVNKFRVDHAVGPAAAALSVYNVVNRLQKWLLVADPHDSDVLIPYISKVKRLEEALRFLTENCKLAVLWLEDVAVLLQNNALLAQYDGHCFFSDHVRKSLRILRNLQAMEERSRLDGGLLSDAFTKLEKEFRHLLVENTYPLKQQTCYTDTTTVSLIAYPLPVVEKLQLILKRLAVNNRLDRCMSIYTEVRTLNFQATLQALDFDYLDTTSLSEFDSIQSIESCIEKWSGDLEYAVKHLLEFEYRVSNVVFDKEVVGSDVSNICFAKTVVRCGLLQGFIKFANTITKGKKEAIKLLKLLDIFASLNELRVDFNRLFGGQTCAEIQTQMRDLIKKVINEACDIFWELPTQVESQRLSTPPADGGIPRLLSFVVDYSNELLSEYYRPLLTQILEIHWSWNNNLIHKEDLDKQRQQFLLNEEVHYKKIIKALELNIQAWGRTYKDSTLSYIFLMNSHWYLCNNLKGTEIGDVMGDAWLRGQEECVEHYASVFVRESWGKLAPLLTDQEEGMQVSFSGGGTAVLRDSMKRRIKAFTEAFDEMYKKQCHWVVPDPGLRWRICQLLVRAVVPVYSNFILSCVSNLEVEATEKDGTISPTLAGKRCVNNSKESLENMLCSLFQRKLARKHSTSAKSRHLIGKIKNVVTNHFLSTSSAAA</sequence>
<dbReference type="GO" id="GO:0005546">
    <property type="term" value="F:phosphatidylinositol-4,5-bisphosphate binding"/>
    <property type="evidence" value="ECO:0007669"/>
    <property type="project" value="InterPro"/>
</dbReference>
<evidence type="ECO:0000313" key="6">
    <source>
        <dbReference type="Proteomes" id="UP001237642"/>
    </source>
</evidence>
<proteinExistence type="inferred from homology"/>
<dbReference type="Pfam" id="PF20669">
    <property type="entry name" value="Exo70_N"/>
    <property type="match status" value="1"/>
</dbReference>
<evidence type="ECO:0000256" key="3">
    <source>
        <dbReference type="RuleBase" id="RU365026"/>
    </source>
</evidence>
<dbReference type="InterPro" id="IPR004140">
    <property type="entry name" value="Exo70"/>
</dbReference>
<keyword evidence="3" id="KW-0653">Protein transport</keyword>
<gene>
    <name evidence="5" type="ORF">POM88_020540</name>
</gene>
<dbReference type="PANTHER" id="PTHR12542:SF154">
    <property type="entry name" value="EXOCYST SUBUNIT EXO70 FAMILY PROTEIN"/>
    <property type="match status" value="1"/>
</dbReference>
<accession>A0AAD8IC35</accession>
<protein>
    <recommendedName>
        <fullName evidence="3">Exocyst subunit Exo70 family protein</fullName>
    </recommendedName>
</protein>
<feature type="domain" description="Exocyst complex subunit Exo70 C-terminal" evidence="4">
    <location>
        <begin position="286"/>
        <end position="670"/>
    </location>
</feature>
<dbReference type="InterPro" id="IPR046364">
    <property type="entry name" value="Exo70_C"/>
</dbReference>
<evidence type="ECO:0000256" key="2">
    <source>
        <dbReference type="ARBA" id="ARBA00022448"/>
    </source>
</evidence>
<dbReference type="SUPFAM" id="SSF74788">
    <property type="entry name" value="Cullin repeat-like"/>
    <property type="match status" value="1"/>
</dbReference>
<comment type="caution">
    <text evidence="5">The sequence shown here is derived from an EMBL/GenBank/DDBJ whole genome shotgun (WGS) entry which is preliminary data.</text>
</comment>